<dbReference type="VEuPathDB" id="TriTrypDB:ADEAN_000925000"/>
<dbReference type="Proteomes" id="UP000515908">
    <property type="component" value="Chromosome 22"/>
</dbReference>
<evidence type="ECO:0000313" key="1">
    <source>
        <dbReference type="EMBL" id="CAD2221715.1"/>
    </source>
</evidence>
<dbReference type="EMBL" id="LR877166">
    <property type="protein sequence ID" value="CAD2221715.1"/>
    <property type="molecule type" value="Genomic_DNA"/>
</dbReference>
<sequence>MNSLRFLTVRRFRLTTLPSGGFLPSRRYQGSLQSLLADKTDIYLSAVQELDITRISDLLLEGPPSTPLVRAPPTHVVSSHGKETDATAVLAALAEEGAKRAAREEQNTAQEILKQTRPVDPVEQEVQHCYDGLCALNSVWHMLLLETDVPLLNEETLKKSLEKSLDVFQKVKSLKEKIPLADWEGEFLEEMMELRRILQYYKVKEDLSW</sequence>
<keyword evidence="2" id="KW-1185">Reference proteome</keyword>
<proteinExistence type="predicted"/>
<reference evidence="1 2" key="1">
    <citation type="submission" date="2020-08" db="EMBL/GenBank/DDBJ databases">
        <authorList>
            <person name="Newling K."/>
            <person name="Davey J."/>
            <person name="Forrester S."/>
        </authorList>
    </citation>
    <scope>NUCLEOTIDE SEQUENCE [LARGE SCALE GENOMIC DNA]</scope>
    <source>
        <strain evidence="2">Crithidia deanei Carvalho (ATCC PRA-265)</strain>
    </source>
</reference>
<protein>
    <submittedName>
        <fullName evidence="1">Uncharacterized protein</fullName>
    </submittedName>
</protein>
<evidence type="ECO:0000313" key="2">
    <source>
        <dbReference type="Proteomes" id="UP000515908"/>
    </source>
</evidence>
<gene>
    <name evidence="1" type="ORF">ADEAN_000925000</name>
</gene>
<accession>A0A7G2CQF9</accession>
<dbReference type="AlphaFoldDB" id="A0A7G2CQF9"/>
<organism evidence="1 2">
    <name type="scientific">Angomonas deanei</name>
    <dbReference type="NCBI Taxonomy" id="59799"/>
    <lineage>
        <taxon>Eukaryota</taxon>
        <taxon>Discoba</taxon>
        <taxon>Euglenozoa</taxon>
        <taxon>Kinetoplastea</taxon>
        <taxon>Metakinetoplastina</taxon>
        <taxon>Trypanosomatida</taxon>
        <taxon>Trypanosomatidae</taxon>
        <taxon>Strigomonadinae</taxon>
        <taxon>Angomonas</taxon>
    </lineage>
</organism>
<name>A0A7G2CQF9_9TRYP</name>